<comment type="caution">
    <text evidence="1">The sequence shown here is derived from an EMBL/GenBank/DDBJ whole genome shotgun (WGS) entry which is preliminary data.</text>
</comment>
<gene>
    <name evidence="1" type="ORF">IWW39_002071</name>
</gene>
<proteinExistence type="predicted"/>
<protein>
    <submittedName>
        <fullName evidence="1">Uncharacterized protein</fullName>
    </submittedName>
</protein>
<dbReference type="AlphaFoldDB" id="A0A9W8L4T8"/>
<dbReference type="Proteomes" id="UP001151516">
    <property type="component" value="Unassembled WGS sequence"/>
</dbReference>
<keyword evidence="2" id="KW-1185">Reference proteome</keyword>
<dbReference type="EMBL" id="JANBTX010000042">
    <property type="protein sequence ID" value="KAJ2688599.1"/>
    <property type="molecule type" value="Genomic_DNA"/>
</dbReference>
<dbReference type="OrthoDB" id="5512401at2759"/>
<reference evidence="1" key="1">
    <citation type="submission" date="2022-07" db="EMBL/GenBank/DDBJ databases">
        <title>Phylogenomic reconstructions and comparative analyses of Kickxellomycotina fungi.</title>
        <authorList>
            <person name="Reynolds N.K."/>
            <person name="Stajich J.E."/>
            <person name="Barry K."/>
            <person name="Grigoriev I.V."/>
            <person name="Crous P."/>
            <person name="Smith M.E."/>
        </authorList>
    </citation>
    <scope>NUCLEOTIDE SEQUENCE</scope>
    <source>
        <strain evidence="1">CBS 109367</strain>
    </source>
</reference>
<evidence type="ECO:0000313" key="1">
    <source>
        <dbReference type="EMBL" id="KAJ2688599.1"/>
    </source>
</evidence>
<accession>A0A9W8L4T8</accession>
<organism evidence="1 2">
    <name type="scientific">Coemansia spiralis</name>
    <dbReference type="NCBI Taxonomy" id="417178"/>
    <lineage>
        <taxon>Eukaryota</taxon>
        <taxon>Fungi</taxon>
        <taxon>Fungi incertae sedis</taxon>
        <taxon>Zoopagomycota</taxon>
        <taxon>Kickxellomycotina</taxon>
        <taxon>Kickxellomycetes</taxon>
        <taxon>Kickxellales</taxon>
        <taxon>Kickxellaceae</taxon>
        <taxon>Coemansia</taxon>
    </lineage>
</organism>
<evidence type="ECO:0000313" key="2">
    <source>
        <dbReference type="Proteomes" id="UP001151516"/>
    </source>
</evidence>
<sequence>MSFHYGYLQGTFGLPYGGYCVRPPQLGDITLSAENEHLRMFCVLGRFSQVAEWLEDNNFMVLNQCTDSGTFTHDLVVEVYSRASFLERLLVGQDEIEVQLVIRISRTWDGRKDENSQFKPMLKALVPSGITLPEIRDVLRRVEPGVVLDTTRDKGLFNAALSRVTTRCSAMSSNPDEHFDQGGHGCLLSPSPRRGGLRLPAYEVSAELPPEYSSDTTPHGDMPG</sequence>
<name>A0A9W8L4T8_9FUNG</name>